<dbReference type="Proteomes" id="UP000676565">
    <property type="component" value="Unassembled WGS sequence"/>
</dbReference>
<reference evidence="1 2" key="1">
    <citation type="submission" date="2021-04" db="EMBL/GenBank/DDBJ databases">
        <authorList>
            <person name="Ivanova A."/>
        </authorList>
    </citation>
    <scope>NUCLEOTIDE SEQUENCE [LARGE SCALE GENOMIC DNA]</scope>
    <source>
        <strain evidence="1 2">G18</strain>
    </source>
</reference>
<comment type="caution">
    <text evidence="1">The sequence shown here is derived from an EMBL/GenBank/DDBJ whole genome shotgun (WGS) entry which is preliminary data.</text>
</comment>
<accession>A0ABS5BZJ8</accession>
<organism evidence="1 2">
    <name type="scientific">Gemmata palustris</name>
    <dbReference type="NCBI Taxonomy" id="2822762"/>
    <lineage>
        <taxon>Bacteria</taxon>
        <taxon>Pseudomonadati</taxon>
        <taxon>Planctomycetota</taxon>
        <taxon>Planctomycetia</taxon>
        <taxon>Gemmatales</taxon>
        <taxon>Gemmataceae</taxon>
        <taxon>Gemmata</taxon>
    </lineage>
</organism>
<dbReference type="RefSeq" id="WP_210659699.1">
    <property type="nucleotide sequence ID" value="NZ_JAGKQQ010000001.1"/>
</dbReference>
<evidence type="ECO:0000313" key="2">
    <source>
        <dbReference type="Proteomes" id="UP000676565"/>
    </source>
</evidence>
<sequence length="173" mass="19161">MNIDAIRELWEAGEIGRAALIIYDALPESLRPGWAADILELACSRLLTIPEEVRAVVVIGRTPSRFRGAHAAFSDVRKLTLVEDASHLGGAVYAAILCIAEDAAKVIYNASGVREPIRPGEKAPFDDECGYSLTRALGHLARTNDSPDFRRAAWAVQESWLHRATGRPWWQLW</sequence>
<evidence type="ECO:0000313" key="1">
    <source>
        <dbReference type="EMBL" id="MBP3959152.1"/>
    </source>
</evidence>
<keyword evidence="2" id="KW-1185">Reference proteome</keyword>
<gene>
    <name evidence="1" type="ORF">J8F10_28235</name>
</gene>
<protein>
    <submittedName>
        <fullName evidence="1">Uncharacterized protein</fullName>
    </submittedName>
</protein>
<dbReference type="EMBL" id="JAGKQQ010000001">
    <property type="protein sequence ID" value="MBP3959152.1"/>
    <property type="molecule type" value="Genomic_DNA"/>
</dbReference>
<name>A0ABS5BZJ8_9BACT</name>
<proteinExistence type="predicted"/>